<dbReference type="EMBL" id="BMXI01000025">
    <property type="protein sequence ID" value="GHC67632.1"/>
    <property type="molecule type" value="Genomic_DNA"/>
</dbReference>
<keyword evidence="2" id="KW-1185">Reference proteome</keyword>
<comment type="caution">
    <text evidence="1">The sequence shown here is derived from an EMBL/GenBank/DDBJ whole genome shotgun (WGS) entry which is preliminary data.</text>
</comment>
<dbReference type="Proteomes" id="UP000644507">
    <property type="component" value="Unassembled WGS sequence"/>
</dbReference>
<reference evidence="1" key="2">
    <citation type="submission" date="2020-09" db="EMBL/GenBank/DDBJ databases">
        <authorList>
            <person name="Sun Q."/>
            <person name="Kim S."/>
        </authorList>
    </citation>
    <scope>NUCLEOTIDE SEQUENCE</scope>
    <source>
        <strain evidence="1">KCTC 12988</strain>
    </source>
</reference>
<accession>A0A918WP95</accession>
<evidence type="ECO:0000313" key="2">
    <source>
        <dbReference type="Proteomes" id="UP000644507"/>
    </source>
</evidence>
<sequence length="114" mass="13237">MIRPDFNLQEAPRIVDDLRYEELVAMIEAIGDPDIDEDLGFYYIELIELNLPGAEVSDLIFWPQEWFQDKAMREVDMEADEIANYILSWTGKHLPGAEAVELPEIPESKQAKRR</sequence>
<protein>
    <submittedName>
        <fullName evidence="1">Uncharacterized protein</fullName>
    </submittedName>
</protein>
<dbReference type="AlphaFoldDB" id="A0A918WP95"/>
<proteinExistence type="predicted"/>
<name>A0A918WP95_9BACT</name>
<dbReference type="RefSeq" id="WP_189574448.1">
    <property type="nucleotide sequence ID" value="NZ_BMXI01000025.1"/>
</dbReference>
<evidence type="ECO:0000313" key="1">
    <source>
        <dbReference type="EMBL" id="GHC67632.1"/>
    </source>
</evidence>
<gene>
    <name evidence="1" type="ORF">GCM10007100_39640</name>
</gene>
<organism evidence="1 2">
    <name type="scientific">Roseibacillus persicicus</name>
    <dbReference type="NCBI Taxonomy" id="454148"/>
    <lineage>
        <taxon>Bacteria</taxon>
        <taxon>Pseudomonadati</taxon>
        <taxon>Verrucomicrobiota</taxon>
        <taxon>Verrucomicrobiia</taxon>
        <taxon>Verrucomicrobiales</taxon>
        <taxon>Verrucomicrobiaceae</taxon>
        <taxon>Roseibacillus</taxon>
    </lineage>
</organism>
<reference evidence="1" key="1">
    <citation type="journal article" date="2014" name="Int. J. Syst. Evol. Microbiol.">
        <title>Complete genome sequence of Corynebacterium casei LMG S-19264T (=DSM 44701T), isolated from a smear-ripened cheese.</title>
        <authorList>
            <consortium name="US DOE Joint Genome Institute (JGI-PGF)"/>
            <person name="Walter F."/>
            <person name="Albersmeier A."/>
            <person name="Kalinowski J."/>
            <person name="Ruckert C."/>
        </authorList>
    </citation>
    <scope>NUCLEOTIDE SEQUENCE</scope>
    <source>
        <strain evidence="1">KCTC 12988</strain>
    </source>
</reference>